<feature type="domain" description="MobA/VirD2-like nuclease" evidence="1">
    <location>
        <begin position="17"/>
        <end position="151"/>
    </location>
</feature>
<dbReference type="Proteomes" id="UP000320643">
    <property type="component" value="Unassembled WGS sequence"/>
</dbReference>
<dbReference type="Pfam" id="PF03432">
    <property type="entry name" value="Relaxase"/>
    <property type="match status" value="1"/>
</dbReference>
<proteinExistence type="predicted"/>
<gene>
    <name evidence="2" type="ORF">FMM05_13360</name>
</gene>
<evidence type="ECO:0000313" key="3">
    <source>
        <dbReference type="Proteomes" id="UP000320643"/>
    </source>
</evidence>
<comment type="caution">
    <text evidence="2">The sequence shown here is derived from an EMBL/GenBank/DDBJ whole genome shotgun (WGS) entry which is preliminary data.</text>
</comment>
<keyword evidence="3" id="KW-1185">Reference proteome</keyword>
<sequence length="428" mass="47767">MIAKIGHGANIVGALSYNLQKVHQENGQVLFTQKMRESRDGTFNLGDCYRSFEPYLAANRNTEKPSLHISLNPDPADNVDDDRYIKMAQEYMNEMGYGQQPYIVFKHTDIERTHIHIVSTNVDRIGKKIPDTFEHRRSMQACRQLEKKYGLTVPATERQHDTGAALFKPVDFKQGNSKSQIASVVRYLPKYYSYQSFGAYNALLSLFNITAQEVTGEQAGKPRQGMVYFALDASGQKVSNPFKSSLFGIGAGHAALQAHFEKSGELFKEGNPKGILKNTIELAMHTSNNENGFIAQLKEQGINTVVRRNPEGRIYGITFIDHASRSVWNGSQLAKGLSANAFNQWWNEGIKPQSADAVKSIAAMQNTPSKEKAPEGLFGFLDKETSGGNTTKNLFLDSIGSLLPSGQGEDYDELAFANQMKRKRKHKR</sequence>
<dbReference type="RefSeq" id="WP_143373900.1">
    <property type="nucleotide sequence ID" value="NZ_VJVZ01000008.1"/>
</dbReference>
<protein>
    <submittedName>
        <fullName evidence="2">Relaxase</fullName>
    </submittedName>
</protein>
<dbReference type="AlphaFoldDB" id="A0A552UZH6"/>
<evidence type="ECO:0000259" key="1">
    <source>
        <dbReference type="Pfam" id="PF03432"/>
    </source>
</evidence>
<name>A0A552UZH6_9FLAO</name>
<dbReference type="EMBL" id="VJVZ01000008">
    <property type="protein sequence ID" value="TRW23643.1"/>
    <property type="molecule type" value="Genomic_DNA"/>
</dbReference>
<dbReference type="InterPro" id="IPR005094">
    <property type="entry name" value="Endonuclease_MobA/VirD2"/>
</dbReference>
<reference evidence="2 3" key="1">
    <citation type="submission" date="2019-07" db="EMBL/GenBank/DDBJ databases">
        <title>Flavobacterium sp. nov., isolated from glacier ice.</title>
        <authorList>
            <person name="Liu Q."/>
            <person name="Xin Y.-H."/>
        </authorList>
    </citation>
    <scope>NUCLEOTIDE SEQUENCE [LARGE SCALE GENOMIC DNA]</scope>
    <source>
        <strain evidence="2 3">ZT4R6</strain>
    </source>
</reference>
<evidence type="ECO:0000313" key="2">
    <source>
        <dbReference type="EMBL" id="TRW23643.1"/>
    </source>
</evidence>
<dbReference type="OrthoDB" id="915634at2"/>
<organism evidence="2 3">
    <name type="scientific">Flavobacterium zepuense</name>
    <dbReference type="NCBI Taxonomy" id="2593302"/>
    <lineage>
        <taxon>Bacteria</taxon>
        <taxon>Pseudomonadati</taxon>
        <taxon>Bacteroidota</taxon>
        <taxon>Flavobacteriia</taxon>
        <taxon>Flavobacteriales</taxon>
        <taxon>Flavobacteriaceae</taxon>
        <taxon>Flavobacterium</taxon>
    </lineage>
</organism>
<dbReference type="NCBIfam" id="NF041325">
    <property type="entry name" value="Bacteroid_MobB"/>
    <property type="match status" value="1"/>
</dbReference>
<accession>A0A552UZH6</accession>